<organism evidence="1 2">
    <name type="scientific">Rhabditophanes sp. KR3021</name>
    <dbReference type="NCBI Taxonomy" id="114890"/>
    <lineage>
        <taxon>Eukaryota</taxon>
        <taxon>Metazoa</taxon>
        <taxon>Ecdysozoa</taxon>
        <taxon>Nematoda</taxon>
        <taxon>Chromadorea</taxon>
        <taxon>Rhabditida</taxon>
        <taxon>Tylenchina</taxon>
        <taxon>Panagrolaimomorpha</taxon>
        <taxon>Strongyloidoidea</taxon>
        <taxon>Alloionematidae</taxon>
        <taxon>Rhabditophanes</taxon>
    </lineage>
</organism>
<sequence length="652" mass="75142">MSTNSQKRKHVEEVLFGKGNNKKSSFAVKQRFNALLNEKKLWIEAQRKASLMIAPYHLDPFGIPAKFQQLTKEILEDEEPKIENEEKTRLLDQLFQESIITEWPKMIVENDEMKEVDCAPLIHKARSVRKCRTQHPTLRVKVCAAQKNPSDVNRSINAIAMTLTLVKCNPDDKEDVNAIAGHLMLTKREGAVAHRSTANQLEIREEEHGQMYCLMTNPQDFDYSLVAFPRGTDKKVAVNSIQWDENDILTVSFPEIGMKIFSMVERRSLISRYYLKVNVEMLFKDGIILKHNVYTLPFLIAITNDQSQQLLSSLYWSRLASSENPSPSRMSETREHDEAPIKFELLKNAVQNFVKSQVQNGRMLDQHELLHIQCMLFLPRFVNQTNEYMIEQVKLLYDDISDEKETIDIVEVRQKLLSQFVKDDVLVKRKEFMEDNLVSLTDCKTVLQHSLWNWFYKAFEMIADIGHKLCTSTIATEKKVAKSKRISINSTSSNFNGSDDPITMLTLFNQRILTFTSRFGAYRLFQQEDRGRESMLLRFCEDNLGFISFVFSPKSEKAQIGSISTDQIKENKRGLLGILMEYQLPRDYAYLLKISAEEPLSASKEHKIHLFSQFISTLNTPSLISIKDTLFTTINPSNGAEIKTCDIFQNGL</sequence>
<evidence type="ECO:0000313" key="1">
    <source>
        <dbReference type="Proteomes" id="UP000095286"/>
    </source>
</evidence>
<dbReference type="WBParaSite" id="RSKR_0000379300.1">
    <property type="protein sequence ID" value="RSKR_0000379300.1"/>
    <property type="gene ID" value="RSKR_0000379300"/>
</dbReference>
<evidence type="ECO:0000313" key="2">
    <source>
        <dbReference type="WBParaSite" id="RSKR_0000379300.1"/>
    </source>
</evidence>
<proteinExistence type="predicted"/>
<name>A0AC35TTI1_9BILA</name>
<dbReference type="Proteomes" id="UP000095286">
    <property type="component" value="Unplaced"/>
</dbReference>
<accession>A0AC35TTI1</accession>
<reference evidence="2" key="1">
    <citation type="submission" date="2016-11" db="UniProtKB">
        <authorList>
            <consortium name="WormBaseParasite"/>
        </authorList>
    </citation>
    <scope>IDENTIFICATION</scope>
    <source>
        <strain evidence="2">KR3021</strain>
    </source>
</reference>
<protein>
    <submittedName>
        <fullName evidence="2">Little elongation complex subunit 2</fullName>
    </submittedName>
</protein>